<dbReference type="EC" id="2.3.2.27" evidence="4"/>
<dbReference type="GO" id="GO:0016567">
    <property type="term" value="P:protein ubiquitination"/>
    <property type="evidence" value="ECO:0007669"/>
    <property type="project" value="TreeGrafter"/>
</dbReference>
<dbReference type="OrthoDB" id="3838338at2759"/>
<keyword evidence="10" id="KW-0862">Zinc</keyword>
<evidence type="ECO:0000256" key="7">
    <source>
        <dbReference type="ARBA" id="ARBA00022679"/>
    </source>
</evidence>
<dbReference type="GO" id="GO:0005737">
    <property type="term" value="C:cytoplasm"/>
    <property type="evidence" value="ECO:0007669"/>
    <property type="project" value="UniProtKB-SubCell"/>
</dbReference>
<evidence type="ECO:0000256" key="11">
    <source>
        <dbReference type="ARBA" id="ARBA00035113"/>
    </source>
</evidence>
<evidence type="ECO:0000256" key="3">
    <source>
        <dbReference type="ARBA" id="ARBA00004906"/>
    </source>
</evidence>
<proteinExistence type="inferred from homology"/>
<protein>
    <recommendedName>
        <fullName evidence="4">RING-type E3 ubiquitin transferase</fullName>
        <ecNumber evidence="4">2.3.2.27</ecNumber>
    </recommendedName>
</protein>
<keyword evidence="5" id="KW-0963">Cytoplasm</keyword>
<feature type="compositionally biased region" description="Basic residues" evidence="13">
    <location>
        <begin position="55"/>
        <end position="67"/>
    </location>
</feature>
<feature type="compositionally biased region" description="Polar residues" evidence="13">
    <location>
        <begin position="692"/>
        <end position="706"/>
    </location>
</feature>
<dbReference type="InterPro" id="IPR056437">
    <property type="entry name" value="Znf-C2H2_ZNF598/HEL2"/>
</dbReference>
<evidence type="ECO:0000256" key="2">
    <source>
        <dbReference type="ARBA" id="ARBA00004496"/>
    </source>
</evidence>
<evidence type="ECO:0000256" key="4">
    <source>
        <dbReference type="ARBA" id="ARBA00012483"/>
    </source>
</evidence>
<evidence type="ECO:0000256" key="6">
    <source>
        <dbReference type="ARBA" id="ARBA00022553"/>
    </source>
</evidence>
<dbReference type="Gene3D" id="3.30.40.10">
    <property type="entry name" value="Zinc/RING finger domain, C3HC4 (zinc finger)"/>
    <property type="match status" value="1"/>
</dbReference>
<keyword evidence="7" id="KW-0808">Transferase</keyword>
<feature type="region of interest" description="Disordered" evidence="13">
    <location>
        <begin position="764"/>
        <end position="836"/>
    </location>
</feature>
<evidence type="ECO:0000256" key="8">
    <source>
        <dbReference type="ARBA" id="ARBA00022723"/>
    </source>
</evidence>
<comment type="catalytic activity">
    <reaction evidence="1">
        <text>S-ubiquitinyl-[E2 ubiquitin-conjugating enzyme]-L-cysteine + [acceptor protein]-L-lysine = [E2 ubiquitin-conjugating enzyme]-L-cysteine + N(6)-ubiquitinyl-[acceptor protein]-L-lysine.</text>
        <dbReference type="EC" id="2.3.2.27"/>
    </reaction>
</comment>
<dbReference type="eggNOG" id="KOG2231">
    <property type="taxonomic scope" value="Eukaryota"/>
</dbReference>
<dbReference type="EMBL" id="LGRB01000015">
    <property type="protein sequence ID" value="OCT46496.1"/>
    <property type="molecule type" value="Genomic_DNA"/>
</dbReference>
<dbReference type="InterPro" id="IPR044288">
    <property type="entry name" value="ZNF598/HEL2"/>
</dbReference>
<name>A0A1C1CDG2_9EURO</name>
<keyword evidence="6" id="KW-0597">Phosphoprotein</keyword>
<feature type="compositionally biased region" description="Polar residues" evidence="13">
    <location>
        <begin position="74"/>
        <end position="86"/>
    </location>
</feature>
<accession>A0A1C1CDG2</accession>
<feature type="compositionally biased region" description="Low complexity" evidence="13">
    <location>
        <begin position="787"/>
        <end position="804"/>
    </location>
</feature>
<dbReference type="GO" id="GO:0043022">
    <property type="term" value="F:ribosome binding"/>
    <property type="evidence" value="ECO:0007669"/>
    <property type="project" value="TreeGrafter"/>
</dbReference>
<evidence type="ECO:0000256" key="1">
    <source>
        <dbReference type="ARBA" id="ARBA00000900"/>
    </source>
</evidence>
<dbReference type="AlphaFoldDB" id="A0A1C1CDG2"/>
<comment type="similarity">
    <text evidence="11">Belongs to the ZNF598/HEL2 family.</text>
</comment>
<sequence length="836" mass="90705">MADTEPTTQVSSTPRGGKRGRGNRSHQHNRNGSFDQDSPDNGGLGSSSRGGRGTRGGRGRGRGWGRGHGRDGTSALTTFSPQSAAEASSGRPPGGGFGARLTEAASRIEGDSKDPRSGQNLAEVEVVAAEEQELCFICASPIEHISVAPCNHQTCHICSLRLRALYKTRACAHCRTEAPFVIFTDNTEKRYEDWKDNEFVKIDDNLGIKYEKDVILEDTVLLLRYNCPDKDCDVACLGWPDLHRHVRSKHGKMMCDLCTRNKKVFTHEHELFTFGDLRKHEKFGDDNPGAVDQSGFKGHPECGFCKQRFYGDDELYSHCREKHERCHICDRRNGGRNPQYYLNYQELEKHFAAEHFVCLDAECQANKTNVFESEMDLKAHQLSEHPNGLSKDARRDARLVNLSGFNLREAYQPPRRDRDRDRDRGNRGSGRGRDPNAEPLPLSSAQPIGRAELAYQRQLAIQSSQSVSGRTFGGQLTQATPVSRPQPASPQPAPSLPTMDNLTLEERPVSLVNLTPQEQGRALRHQAVTERATSLLKNDKTKLSQFRTHVSAYRSGTSSANELIDAFFSLFDCPSSELGKLIRELADLYEDETKRQSLLEAWNNWRSINEDYPSLPGPSGTLPGVSSAASSGRRVLTLKKSTAQSSRSAVARQDSWGNSVANGRSQDPFPALSAANGGSSRASAVSIPPAWGNTSAPAISNTSMSATPYRPPPTTASTLRQKTNARQTAPPRATEDAFPSLPAAPKPNTMMVGFNTRGSVKWLASPSGSGTTTPLNPWGGGGGGGTTPTPAQAQAAVAAAAGSTGLSGSGGDHDGETAGKKRGKKGKKGETLFHFG</sequence>
<feature type="region of interest" description="Disordered" evidence="13">
    <location>
        <begin position="404"/>
        <end position="445"/>
    </location>
</feature>
<feature type="compositionally biased region" description="Basic and acidic residues" evidence="13">
    <location>
        <begin position="414"/>
        <end position="436"/>
    </location>
</feature>
<feature type="compositionally biased region" description="Polar residues" evidence="13">
    <location>
        <begin position="655"/>
        <end position="665"/>
    </location>
</feature>
<comment type="subcellular location">
    <subcellularLocation>
        <location evidence="2">Cytoplasm</location>
    </subcellularLocation>
</comment>
<dbReference type="Pfam" id="PF25447">
    <property type="entry name" value="RING_ZNF598"/>
    <property type="match status" value="1"/>
</dbReference>
<evidence type="ECO:0000259" key="14">
    <source>
        <dbReference type="PROSITE" id="PS50089"/>
    </source>
</evidence>
<feature type="compositionally biased region" description="Basic residues" evidence="13">
    <location>
        <begin position="16"/>
        <end position="29"/>
    </location>
</feature>
<evidence type="ECO:0000256" key="13">
    <source>
        <dbReference type="SAM" id="MobiDB-lite"/>
    </source>
</evidence>
<gene>
    <name evidence="15" type="ORF">CLCR_01828</name>
</gene>
<dbReference type="PANTHER" id="PTHR22938:SF0">
    <property type="entry name" value="E3 UBIQUITIN-PROTEIN LIGASE ZNF598"/>
    <property type="match status" value="1"/>
</dbReference>
<reference evidence="16" key="1">
    <citation type="submission" date="2015-07" db="EMBL/GenBank/DDBJ databases">
        <authorList>
            <person name="Teixeira M.M."/>
            <person name="Souza R.C."/>
            <person name="Almeida L.G."/>
            <person name="Vicente V.A."/>
            <person name="de Hoog S."/>
            <person name="Bocca A.L."/>
            <person name="de Almeida S.R."/>
            <person name="Vasconcelos A.T."/>
            <person name="Felipe M.S."/>
        </authorList>
    </citation>
    <scope>NUCLEOTIDE SEQUENCE [LARGE SCALE GENOMIC DNA]</scope>
    <source>
        <strain evidence="16">KSF</strain>
    </source>
</reference>
<dbReference type="CDD" id="cd16615">
    <property type="entry name" value="RING-HC_ZNF598"/>
    <property type="match status" value="1"/>
</dbReference>
<dbReference type="PROSITE" id="PS50089">
    <property type="entry name" value="ZF_RING_2"/>
    <property type="match status" value="1"/>
</dbReference>
<feature type="compositionally biased region" description="Polar residues" evidence="13">
    <location>
        <begin position="639"/>
        <end position="648"/>
    </location>
</feature>
<dbReference type="InterPro" id="IPR013087">
    <property type="entry name" value="Znf_C2H2_type"/>
</dbReference>
<feature type="compositionally biased region" description="Polar residues" evidence="13">
    <location>
        <begin position="715"/>
        <end position="727"/>
    </location>
</feature>
<evidence type="ECO:0000256" key="12">
    <source>
        <dbReference type="PROSITE-ProRule" id="PRU00175"/>
    </source>
</evidence>
<dbReference type="Pfam" id="PF23230">
    <property type="entry name" value="zf-C2H2_13"/>
    <property type="match status" value="1"/>
</dbReference>
<feature type="compositionally biased region" description="Low complexity" evidence="13">
    <location>
        <begin position="671"/>
        <end position="686"/>
    </location>
</feature>
<dbReference type="GO" id="GO:0008270">
    <property type="term" value="F:zinc ion binding"/>
    <property type="evidence" value="ECO:0007669"/>
    <property type="project" value="UniProtKB-KW"/>
</dbReference>
<evidence type="ECO:0000313" key="15">
    <source>
        <dbReference type="EMBL" id="OCT46496.1"/>
    </source>
</evidence>
<feature type="region of interest" description="Disordered" evidence="13">
    <location>
        <begin position="636"/>
        <end position="747"/>
    </location>
</feature>
<dbReference type="InterPro" id="IPR057634">
    <property type="entry name" value="PAH_ZNF598/HEL2"/>
</dbReference>
<feature type="compositionally biased region" description="Polar residues" evidence="13">
    <location>
        <begin position="466"/>
        <end position="483"/>
    </location>
</feature>
<feature type="domain" description="RING-type" evidence="14">
    <location>
        <begin position="135"/>
        <end position="175"/>
    </location>
</feature>
<dbReference type="GO" id="GO:0072344">
    <property type="term" value="P:rescue of stalled ribosome"/>
    <property type="evidence" value="ECO:0007669"/>
    <property type="project" value="InterPro"/>
</dbReference>
<evidence type="ECO:0000256" key="5">
    <source>
        <dbReference type="ARBA" id="ARBA00022490"/>
    </source>
</evidence>
<dbReference type="InterPro" id="IPR001841">
    <property type="entry name" value="Znf_RING"/>
</dbReference>
<feature type="compositionally biased region" description="Polar residues" evidence="13">
    <location>
        <begin position="1"/>
        <end position="14"/>
    </location>
</feature>
<dbReference type="VEuPathDB" id="FungiDB:CLCR_01828"/>
<comment type="pathway">
    <text evidence="3">Protein modification; protein ubiquitination.</text>
</comment>
<keyword evidence="8" id="KW-0479">Metal-binding</keyword>
<organism evidence="15 16">
    <name type="scientific">Cladophialophora carrionii</name>
    <dbReference type="NCBI Taxonomy" id="86049"/>
    <lineage>
        <taxon>Eukaryota</taxon>
        <taxon>Fungi</taxon>
        <taxon>Dikarya</taxon>
        <taxon>Ascomycota</taxon>
        <taxon>Pezizomycotina</taxon>
        <taxon>Eurotiomycetes</taxon>
        <taxon>Chaetothyriomycetidae</taxon>
        <taxon>Chaetothyriales</taxon>
        <taxon>Herpotrichiellaceae</taxon>
        <taxon>Cladophialophora</taxon>
    </lineage>
</organism>
<keyword evidence="9 12" id="KW-0863">Zinc-finger</keyword>
<evidence type="ECO:0000256" key="10">
    <source>
        <dbReference type="ARBA" id="ARBA00022833"/>
    </source>
</evidence>
<feature type="region of interest" description="Disordered" evidence="13">
    <location>
        <begin position="466"/>
        <end position="497"/>
    </location>
</feature>
<dbReference type="InterPro" id="IPR041888">
    <property type="entry name" value="RING-HC_ZNF598/HEL2"/>
</dbReference>
<dbReference type="PANTHER" id="PTHR22938">
    <property type="entry name" value="ZINC FINGER PROTEIN 598"/>
    <property type="match status" value="1"/>
</dbReference>
<evidence type="ECO:0000256" key="9">
    <source>
        <dbReference type="ARBA" id="ARBA00022771"/>
    </source>
</evidence>
<dbReference type="VEuPathDB" id="FungiDB:G647_01225"/>
<evidence type="ECO:0000313" key="16">
    <source>
        <dbReference type="Proteomes" id="UP000094526"/>
    </source>
</evidence>
<dbReference type="GO" id="GO:0061630">
    <property type="term" value="F:ubiquitin protein ligase activity"/>
    <property type="evidence" value="ECO:0007669"/>
    <property type="project" value="UniProtKB-EC"/>
</dbReference>
<dbReference type="SUPFAM" id="SSF57850">
    <property type="entry name" value="RING/U-box"/>
    <property type="match status" value="1"/>
</dbReference>
<feature type="region of interest" description="Disordered" evidence="13">
    <location>
        <begin position="1"/>
        <end position="99"/>
    </location>
</feature>
<dbReference type="Pfam" id="PF23202">
    <property type="entry name" value="PAH_ZNF598"/>
    <property type="match status" value="1"/>
</dbReference>
<dbReference type="SMART" id="SM00355">
    <property type="entry name" value="ZnF_C2H2"/>
    <property type="match status" value="4"/>
</dbReference>
<dbReference type="Proteomes" id="UP000094526">
    <property type="component" value="Unassembled WGS sequence"/>
</dbReference>
<feature type="compositionally biased region" description="Gly residues" evidence="13">
    <location>
        <begin position="42"/>
        <end position="54"/>
    </location>
</feature>
<keyword evidence="16" id="KW-1185">Reference proteome</keyword>
<dbReference type="PROSITE" id="PS00028">
    <property type="entry name" value="ZINC_FINGER_C2H2_1"/>
    <property type="match status" value="2"/>
</dbReference>
<comment type="caution">
    <text evidence="15">The sequence shown here is derived from an EMBL/GenBank/DDBJ whole genome shotgun (WGS) entry which is preliminary data.</text>
</comment>
<dbReference type="STRING" id="86049.A0A1C1CDG2"/>
<dbReference type="InterPro" id="IPR013083">
    <property type="entry name" value="Znf_RING/FYVE/PHD"/>
</dbReference>